<evidence type="ECO:0000313" key="3">
    <source>
        <dbReference type="Proteomes" id="UP000700815"/>
    </source>
</evidence>
<feature type="compositionally biased region" description="Basic residues" evidence="1">
    <location>
        <begin position="49"/>
        <end position="61"/>
    </location>
</feature>
<reference evidence="2 3" key="1">
    <citation type="submission" date="2021-05" db="EMBL/GenBank/DDBJ databases">
        <title>Phylogenetic classification of ten novel species belonging to the genus Bifidobacterium comprising B. colchicus sp. nov., B. abeli sp. nov., B. bicoloris sp. nov., B. guerezis sp. nov., B. rosaliae sp. nov., B. santillanensis sp. nov., B. argentati sp. nov., B. amazzoni sp. nov., B. pluviali sp. nov., and B. pinnaculum sp. nov.</title>
        <authorList>
            <person name="Lugli G.A."/>
            <person name="Ruiz Garcia L."/>
            <person name="Margolles A."/>
            <person name="Ventura M."/>
        </authorList>
    </citation>
    <scope>NUCLEOTIDE SEQUENCE [LARGE SCALE GENOMIC DNA]</scope>
    <source>
        <strain evidence="2 3">82T10</strain>
    </source>
</reference>
<name>A0ABS6WI40_9BIFI</name>
<keyword evidence="3" id="KW-1185">Reference proteome</keyword>
<comment type="caution">
    <text evidence="2">The sequence shown here is derived from an EMBL/GenBank/DDBJ whole genome shotgun (WGS) entry which is preliminary data.</text>
</comment>
<gene>
    <name evidence="2" type="ORF">KIH79_12365</name>
</gene>
<evidence type="ECO:0000256" key="1">
    <source>
        <dbReference type="SAM" id="MobiDB-lite"/>
    </source>
</evidence>
<feature type="region of interest" description="Disordered" evidence="1">
    <location>
        <begin position="1"/>
        <end position="61"/>
    </location>
</feature>
<feature type="non-terminal residue" evidence="2">
    <location>
        <position position="1"/>
    </location>
</feature>
<feature type="compositionally biased region" description="Polar residues" evidence="1">
    <location>
        <begin position="1"/>
        <end position="11"/>
    </location>
</feature>
<organism evidence="2 3">
    <name type="scientific">Bifidobacterium miconis</name>
    <dbReference type="NCBI Taxonomy" id="2834435"/>
    <lineage>
        <taxon>Bacteria</taxon>
        <taxon>Bacillati</taxon>
        <taxon>Actinomycetota</taxon>
        <taxon>Actinomycetes</taxon>
        <taxon>Bifidobacteriales</taxon>
        <taxon>Bifidobacteriaceae</taxon>
        <taxon>Bifidobacterium</taxon>
    </lineage>
</organism>
<dbReference type="Proteomes" id="UP000700815">
    <property type="component" value="Unassembled WGS sequence"/>
</dbReference>
<dbReference type="RefSeq" id="WP_219059648.1">
    <property type="nucleotide sequence ID" value="NZ_JAHBBH010000065.1"/>
</dbReference>
<dbReference type="EMBL" id="JAHBBH010000065">
    <property type="protein sequence ID" value="MBW3093693.1"/>
    <property type="molecule type" value="Genomic_DNA"/>
</dbReference>
<feature type="compositionally biased region" description="Polar residues" evidence="1">
    <location>
        <begin position="24"/>
        <end position="34"/>
    </location>
</feature>
<proteinExistence type="predicted"/>
<accession>A0ABS6WI40</accession>
<sequence length="61" mass="6929">GSSLAERQQVINLHAPATKRKPATQKTAKTIENTVNHRRVAKPSIHPDHRSRHTPSRYHTD</sequence>
<evidence type="ECO:0000313" key="2">
    <source>
        <dbReference type="EMBL" id="MBW3093693.1"/>
    </source>
</evidence>
<protein>
    <submittedName>
        <fullName evidence="2">Uncharacterized protein</fullName>
    </submittedName>
</protein>